<accession>A8GZ78</accession>
<protein>
    <recommendedName>
        <fullName evidence="4">Phosphate ABC transporter substrate-binding protein</fullName>
    </recommendedName>
</protein>
<dbReference type="EMBL" id="CP000851">
    <property type="protein sequence ID" value="ABV85615.1"/>
    <property type="molecule type" value="Genomic_DNA"/>
</dbReference>
<proteinExistence type="predicted"/>
<dbReference type="AlphaFoldDB" id="A8GZ78"/>
<dbReference type="HOGENOM" id="CLU_124904_1_0_6"/>
<keyword evidence="1" id="KW-0732">Signal</keyword>
<evidence type="ECO:0000256" key="1">
    <source>
        <dbReference type="SAM" id="SignalP"/>
    </source>
</evidence>
<keyword evidence="3" id="KW-1185">Reference proteome</keyword>
<evidence type="ECO:0000313" key="2">
    <source>
        <dbReference type="EMBL" id="ABV85615.1"/>
    </source>
</evidence>
<dbReference type="RefSeq" id="WP_012153556.1">
    <property type="nucleotide sequence ID" value="NC_009901.1"/>
</dbReference>
<dbReference type="KEGG" id="spl:Spea_0287"/>
<evidence type="ECO:0008006" key="4">
    <source>
        <dbReference type="Google" id="ProtNLM"/>
    </source>
</evidence>
<dbReference type="Gene3D" id="3.40.190.10">
    <property type="entry name" value="Periplasmic binding protein-like II"/>
    <property type="match status" value="1"/>
</dbReference>
<feature type="chain" id="PRO_5002723176" description="Phosphate ABC transporter substrate-binding protein" evidence="1">
    <location>
        <begin position="33"/>
        <end position="166"/>
    </location>
</feature>
<organism evidence="2 3">
    <name type="scientific">Shewanella pealeana (strain ATCC 700345 / ANG-SQ1)</name>
    <dbReference type="NCBI Taxonomy" id="398579"/>
    <lineage>
        <taxon>Bacteria</taxon>
        <taxon>Pseudomonadati</taxon>
        <taxon>Pseudomonadota</taxon>
        <taxon>Gammaproteobacteria</taxon>
        <taxon>Alteromonadales</taxon>
        <taxon>Shewanellaceae</taxon>
        <taxon>Shewanella</taxon>
    </lineage>
</organism>
<dbReference type="Proteomes" id="UP000002608">
    <property type="component" value="Chromosome"/>
</dbReference>
<dbReference type="STRING" id="398579.Spea_0287"/>
<name>A8GZ78_SHEPA</name>
<reference evidence="2 3" key="1">
    <citation type="submission" date="2007-10" db="EMBL/GenBank/DDBJ databases">
        <title>Complete sequence of Shewanella pealeana ATCC 700345.</title>
        <authorList>
            <consortium name="US DOE Joint Genome Institute"/>
            <person name="Copeland A."/>
            <person name="Lucas S."/>
            <person name="Lapidus A."/>
            <person name="Barry K."/>
            <person name="Glavina del Rio T."/>
            <person name="Dalin E."/>
            <person name="Tice H."/>
            <person name="Pitluck S."/>
            <person name="Chertkov O."/>
            <person name="Brettin T."/>
            <person name="Bruce D."/>
            <person name="Detter J.C."/>
            <person name="Han C."/>
            <person name="Schmutz J."/>
            <person name="Larimer F."/>
            <person name="Land M."/>
            <person name="Hauser L."/>
            <person name="Kyrpides N."/>
            <person name="Kim E."/>
            <person name="Zhao J.-S.Z."/>
            <person name="Manno D."/>
            <person name="Hawari J."/>
            <person name="Richardson P."/>
        </authorList>
    </citation>
    <scope>NUCLEOTIDE SEQUENCE [LARGE SCALE GENOMIC DNA]</scope>
    <source>
        <strain evidence="3">ATCC 700345 / ANG-SQ1</strain>
    </source>
</reference>
<evidence type="ECO:0000313" key="3">
    <source>
        <dbReference type="Proteomes" id="UP000002608"/>
    </source>
</evidence>
<dbReference type="SUPFAM" id="SSF53850">
    <property type="entry name" value="Periplasmic binding protein-like II"/>
    <property type="match status" value="1"/>
</dbReference>
<sequence length="166" mass="18528">MFKGLSDHIVWRISRRLFILLMLLYISPSATAIEANSNDGEDVEFAIFSLNDDLPALSKSKARMLYRGKSKKMSGSLKIVLVDLPEASIHREDFYKMLLGKSVSQMNGYWAGLAFSGKGQPPEELDSDDIKQILKWLNENPNGIAYAPIEAVPEEVNILITVPQGE</sequence>
<gene>
    <name evidence="2" type="ordered locus">Spea_0287</name>
</gene>
<dbReference type="eggNOG" id="COG0226">
    <property type="taxonomic scope" value="Bacteria"/>
</dbReference>
<feature type="signal peptide" evidence="1">
    <location>
        <begin position="1"/>
        <end position="32"/>
    </location>
</feature>